<protein>
    <recommendedName>
        <fullName evidence="5">diacylglycerol O-acyltransferase</fullName>
        <ecNumber evidence="5">2.3.1.20</ecNumber>
    </recommendedName>
</protein>
<evidence type="ECO:0000256" key="11">
    <source>
        <dbReference type="ARBA" id="ARBA00023315"/>
    </source>
</evidence>
<dbReference type="CDD" id="cd00821">
    <property type="entry name" value="PH"/>
    <property type="match status" value="1"/>
</dbReference>
<evidence type="ECO:0000256" key="2">
    <source>
        <dbReference type="ARBA" id="ARBA00004771"/>
    </source>
</evidence>
<feature type="transmembrane region" description="Helical" evidence="14">
    <location>
        <begin position="446"/>
        <end position="466"/>
    </location>
</feature>
<dbReference type="Proteomes" id="UP001491310">
    <property type="component" value="Unassembled WGS sequence"/>
</dbReference>
<name>A0ABR2YP90_9CHLO</name>
<evidence type="ECO:0000256" key="4">
    <source>
        <dbReference type="ARBA" id="ARBA00009010"/>
    </source>
</evidence>
<feature type="transmembrane region" description="Helical" evidence="14">
    <location>
        <begin position="478"/>
        <end position="497"/>
    </location>
</feature>
<evidence type="ECO:0000256" key="8">
    <source>
        <dbReference type="ARBA" id="ARBA00022824"/>
    </source>
</evidence>
<keyword evidence="7 14" id="KW-0812">Transmembrane</keyword>
<evidence type="ECO:0000256" key="7">
    <source>
        <dbReference type="ARBA" id="ARBA00022692"/>
    </source>
</evidence>
<dbReference type="SUPFAM" id="SSF50729">
    <property type="entry name" value="PH domain-like"/>
    <property type="match status" value="1"/>
</dbReference>
<organism evidence="16 17">
    <name type="scientific">Coccomyxa subellipsoidea</name>
    <dbReference type="NCBI Taxonomy" id="248742"/>
    <lineage>
        <taxon>Eukaryota</taxon>
        <taxon>Viridiplantae</taxon>
        <taxon>Chlorophyta</taxon>
        <taxon>core chlorophytes</taxon>
        <taxon>Trebouxiophyceae</taxon>
        <taxon>Trebouxiophyceae incertae sedis</taxon>
        <taxon>Coccomyxaceae</taxon>
        <taxon>Coccomyxa</taxon>
    </lineage>
</organism>
<keyword evidence="9 14" id="KW-1133">Transmembrane helix</keyword>
<evidence type="ECO:0000259" key="15">
    <source>
        <dbReference type="PROSITE" id="PS50003"/>
    </source>
</evidence>
<feature type="transmembrane region" description="Helical" evidence="14">
    <location>
        <begin position="626"/>
        <end position="645"/>
    </location>
</feature>
<feature type="transmembrane region" description="Helical" evidence="14">
    <location>
        <begin position="696"/>
        <end position="718"/>
    </location>
</feature>
<feature type="compositionally biased region" description="Polar residues" evidence="13">
    <location>
        <begin position="315"/>
        <end position="328"/>
    </location>
</feature>
<gene>
    <name evidence="16" type="ORF">WJX75_007721</name>
</gene>
<keyword evidence="10 14" id="KW-0472">Membrane</keyword>
<feature type="transmembrane region" description="Helical" evidence="14">
    <location>
        <begin position="572"/>
        <end position="590"/>
    </location>
</feature>
<comment type="pathway">
    <text evidence="3">Lipid metabolism.</text>
</comment>
<feature type="transmembrane region" description="Helical" evidence="14">
    <location>
        <begin position="754"/>
        <end position="774"/>
    </location>
</feature>
<proteinExistence type="inferred from homology"/>
<feature type="region of interest" description="Disordered" evidence="13">
    <location>
        <begin position="290"/>
        <end position="328"/>
    </location>
</feature>
<feature type="transmembrane region" description="Helical" evidence="14">
    <location>
        <begin position="385"/>
        <end position="405"/>
    </location>
</feature>
<feature type="region of interest" description="Disordered" evidence="13">
    <location>
        <begin position="215"/>
        <end position="277"/>
    </location>
</feature>
<keyword evidence="11" id="KW-0012">Acyltransferase</keyword>
<evidence type="ECO:0000313" key="17">
    <source>
        <dbReference type="Proteomes" id="UP001491310"/>
    </source>
</evidence>
<evidence type="ECO:0000256" key="14">
    <source>
        <dbReference type="SAM" id="Phobius"/>
    </source>
</evidence>
<evidence type="ECO:0000313" key="16">
    <source>
        <dbReference type="EMBL" id="KAK9908430.1"/>
    </source>
</evidence>
<accession>A0ABR2YP90</accession>
<dbReference type="SMART" id="SM00233">
    <property type="entry name" value="PH"/>
    <property type="match status" value="1"/>
</dbReference>
<feature type="domain" description="PH" evidence="15">
    <location>
        <begin position="85"/>
        <end position="189"/>
    </location>
</feature>
<feature type="compositionally biased region" description="Polar residues" evidence="13">
    <location>
        <begin position="235"/>
        <end position="247"/>
    </location>
</feature>
<keyword evidence="8" id="KW-0256">Endoplasmic reticulum</keyword>
<dbReference type="InterPro" id="IPR004299">
    <property type="entry name" value="MBOAT_fam"/>
</dbReference>
<evidence type="ECO:0000256" key="12">
    <source>
        <dbReference type="SAM" id="Coils"/>
    </source>
</evidence>
<feature type="transmembrane region" description="Helical" evidence="14">
    <location>
        <begin position="344"/>
        <end position="365"/>
    </location>
</feature>
<feature type="compositionally biased region" description="Pro residues" evidence="13">
    <location>
        <begin position="267"/>
        <end position="276"/>
    </location>
</feature>
<dbReference type="Pfam" id="PF00169">
    <property type="entry name" value="PH"/>
    <property type="match status" value="1"/>
</dbReference>
<keyword evidence="17" id="KW-1185">Reference proteome</keyword>
<sequence length="805" mass="91040">MGPAYEFRCVPAPASFCYKSQRWTKEDLDRGLAWESQMLKFAAKPPEVPNGEKPLDAPKLAAEVRVLEEENKRLKALVLAKQNKQPTKCGYLYKYRPFSSGLFSSTWEPRFFTLNGSALQYYKSEKDTTLHPRGYVDVAGCIVEWEGKKKDHFHCFSVVDRSGLSLMRMSTSDANDAAVWVQALVNAGCERRMLADAFRKKSPLRGADVRWREQELGAKRASPALSPREELANRWSDNGEVSASSATHEGLLEAASDTAGSRLRPRAPGPGEPPPFVTRSVSAAAREYTSDSGMSEAGAIPRPKPQQRTARRETQINPSTNLHTESRPSMLSADRIALTQHSGILNLMMLILVAANARLIVENLLKYGVLTSPANWLKWLVPSGNFPLLLCWPALALSVLIANGIERLGFARLKAEKKASTAKKKKELRPSDARRLAAKMGRSTEWMLFALHVVNLLCTLLVPSAVVELTHAEPVPGFFVVVCTVILWMKLVSYAHCNYDLRSRRRAADHRSHERHGSPSEPDIAEEGAWDGVALVSYPNNLTLTNLVSFLPLPTLIYQPSYPRSTRFRGRWVLWYAARLVALGGVMLIITEQYLQPTIANSLVPLRQLNWPHMIERVLKLSLPTLYGWIIMFYCLFHLWLNILAELTFFGDREFYKDWWNATTISDYWRLWNSPVHKWMLRHVYFPALRAGVPRVWAGTLVFAVSAFFHELLVGLPLHMVRCWAFIGVMSQVPLMFATDWLKKTLRNDQIGNFIFWITFCIVGQPTSIILYYHDWVITNRPSWLPPALHPSGPASDLTPHLHLS</sequence>
<feature type="transmembrane region" description="Helical" evidence="14">
    <location>
        <begin position="724"/>
        <end position="742"/>
    </location>
</feature>
<dbReference type="InterPro" id="IPR001849">
    <property type="entry name" value="PH_domain"/>
</dbReference>
<dbReference type="Pfam" id="PF03062">
    <property type="entry name" value="MBOAT"/>
    <property type="match status" value="1"/>
</dbReference>
<evidence type="ECO:0000256" key="6">
    <source>
        <dbReference type="ARBA" id="ARBA00022679"/>
    </source>
</evidence>
<evidence type="ECO:0000256" key="9">
    <source>
        <dbReference type="ARBA" id="ARBA00022989"/>
    </source>
</evidence>
<keyword evidence="6" id="KW-0808">Transferase</keyword>
<dbReference type="InterPro" id="IPR014371">
    <property type="entry name" value="Oat_ACAT_DAG_ARE"/>
</dbReference>
<evidence type="ECO:0000256" key="5">
    <source>
        <dbReference type="ARBA" id="ARBA00013244"/>
    </source>
</evidence>
<evidence type="ECO:0000256" key="3">
    <source>
        <dbReference type="ARBA" id="ARBA00005189"/>
    </source>
</evidence>
<dbReference type="Gene3D" id="2.30.29.30">
    <property type="entry name" value="Pleckstrin-homology domain (PH domain)/Phosphotyrosine-binding domain (PTB)"/>
    <property type="match status" value="1"/>
</dbReference>
<dbReference type="EMBL" id="JALJOT010000008">
    <property type="protein sequence ID" value="KAK9908430.1"/>
    <property type="molecule type" value="Genomic_DNA"/>
</dbReference>
<dbReference type="InterPro" id="IPR011993">
    <property type="entry name" value="PH-like_dom_sf"/>
</dbReference>
<dbReference type="PANTHER" id="PTHR10408">
    <property type="entry name" value="STEROL O-ACYLTRANSFERASE"/>
    <property type="match status" value="1"/>
</dbReference>
<dbReference type="PANTHER" id="PTHR10408:SF7">
    <property type="entry name" value="DIACYLGLYCEROL O-ACYLTRANSFERASE 1"/>
    <property type="match status" value="1"/>
</dbReference>
<comment type="pathway">
    <text evidence="2">Glycerolipid metabolism; triacylglycerol biosynthesis.</text>
</comment>
<dbReference type="PROSITE" id="PS50003">
    <property type="entry name" value="PH_DOMAIN"/>
    <property type="match status" value="1"/>
</dbReference>
<evidence type="ECO:0000256" key="1">
    <source>
        <dbReference type="ARBA" id="ARBA00004477"/>
    </source>
</evidence>
<keyword evidence="12" id="KW-0175">Coiled coil</keyword>
<comment type="caution">
    <text evidence="16">The sequence shown here is derived from an EMBL/GenBank/DDBJ whole genome shotgun (WGS) entry which is preliminary data.</text>
</comment>
<dbReference type="EC" id="2.3.1.20" evidence="5"/>
<comment type="subcellular location">
    <subcellularLocation>
        <location evidence="1">Endoplasmic reticulum membrane</location>
        <topology evidence="1">Multi-pass membrane protein</topology>
    </subcellularLocation>
</comment>
<evidence type="ECO:0000256" key="10">
    <source>
        <dbReference type="ARBA" id="ARBA00023136"/>
    </source>
</evidence>
<comment type="similarity">
    <text evidence="4">Belongs to the membrane-bound acyltransferase family. Sterol o-acyltransferase subfamily.</text>
</comment>
<reference evidence="16 17" key="1">
    <citation type="journal article" date="2024" name="Nat. Commun.">
        <title>Phylogenomics reveals the evolutionary origins of lichenization in chlorophyte algae.</title>
        <authorList>
            <person name="Puginier C."/>
            <person name="Libourel C."/>
            <person name="Otte J."/>
            <person name="Skaloud P."/>
            <person name="Haon M."/>
            <person name="Grisel S."/>
            <person name="Petersen M."/>
            <person name="Berrin J.G."/>
            <person name="Delaux P.M."/>
            <person name="Dal Grande F."/>
            <person name="Keller J."/>
        </authorList>
    </citation>
    <scope>NUCLEOTIDE SEQUENCE [LARGE SCALE GENOMIC DNA]</scope>
    <source>
        <strain evidence="16 17">SAG 216-7</strain>
    </source>
</reference>
<evidence type="ECO:0000256" key="13">
    <source>
        <dbReference type="SAM" id="MobiDB-lite"/>
    </source>
</evidence>
<feature type="coiled-coil region" evidence="12">
    <location>
        <begin position="57"/>
        <end position="84"/>
    </location>
</feature>